<evidence type="ECO:0000313" key="3">
    <source>
        <dbReference type="Proteomes" id="UP000291084"/>
    </source>
</evidence>
<dbReference type="AlphaFoldDB" id="A0A0S3RQ73"/>
<accession>A0A0S3RQ73</accession>
<protein>
    <submittedName>
        <fullName evidence="2">Uncharacterized protein</fullName>
    </submittedName>
</protein>
<evidence type="ECO:0000313" key="2">
    <source>
        <dbReference type="EMBL" id="BAT82689.1"/>
    </source>
</evidence>
<name>A0A0S3RQ73_PHAAN</name>
<keyword evidence="3" id="KW-1185">Reference proteome</keyword>
<feature type="transmembrane region" description="Helical" evidence="1">
    <location>
        <begin position="45"/>
        <end position="63"/>
    </location>
</feature>
<evidence type="ECO:0000256" key="1">
    <source>
        <dbReference type="SAM" id="Phobius"/>
    </source>
</evidence>
<keyword evidence="1" id="KW-1133">Transmembrane helix</keyword>
<keyword evidence="1" id="KW-0812">Transmembrane</keyword>
<sequence>MFFDRIVLMSSLLLFVHVIQKKGIPIADMRKYCTTLQYDAFFSYSSPLLSFLFSSISGGFLMLPPNLLCQIYCSSTI</sequence>
<organism evidence="2 3">
    <name type="scientific">Vigna angularis var. angularis</name>
    <dbReference type="NCBI Taxonomy" id="157739"/>
    <lineage>
        <taxon>Eukaryota</taxon>
        <taxon>Viridiplantae</taxon>
        <taxon>Streptophyta</taxon>
        <taxon>Embryophyta</taxon>
        <taxon>Tracheophyta</taxon>
        <taxon>Spermatophyta</taxon>
        <taxon>Magnoliopsida</taxon>
        <taxon>eudicotyledons</taxon>
        <taxon>Gunneridae</taxon>
        <taxon>Pentapetalae</taxon>
        <taxon>rosids</taxon>
        <taxon>fabids</taxon>
        <taxon>Fabales</taxon>
        <taxon>Fabaceae</taxon>
        <taxon>Papilionoideae</taxon>
        <taxon>50 kb inversion clade</taxon>
        <taxon>NPAAA clade</taxon>
        <taxon>indigoferoid/millettioid clade</taxon>
        <taxon>Phaseoleae</taxon>
        <taxon>Vigna</taxon>
    </lineage>
</organism>
<reference evidence="2 3" key="1">
    <citation type="journal article" date="2015" name="Sci. Rep.">
        <title>The power of single molecule real-time sequencing technology in the de novo assembly of a eukaryotic genome.</title>
        <authorList>
            <person name="Sakai H."/>
            <person name="Naito K."/>
            <person name="Ogiso-Tanaka E."/>
            <person name="Takahashi Y."/>
            <person name="Iseki K."/>
            <person name="Muto C."/>
            <person name="Satou K."/>
            <person name="Teruya K."/>
            <person name="Shiroma A."/>
            <person name="Shimoji M."/>
            <person name="Hirano T."/>
            <person name="Itoh T."/>
            <person name="Kaga A."/>
            <person name="Tomooka N."/>
        </authorList>
    </citation>
    <scope>NUCLEOTIDE SEQUENCE [LARGE SCALE GENOMIC DNA]</scope>
    <source>
        <strain evidence="3">cv. Shumari</strain>
    </source>
</reference>
<proteinExistence type="predicted"/>
<dbReference type="Proteomes" id="UP000291084">
    <property type="component" value="Chromosome 3"/>
</dbReference>
<dbReference type="EMBL" id="AP015036">
    <property type="protein sequence ID" value="BAT82689.1"/>
    <property type="molecule type" value="Genomic_DNA"/>
</dbReference>
<keyword evidence="1" id="KW-0472">Membrane</keyword>
<gene>
    <name evidence="2" type="primary">Vigan.03G274000</name>
    <name evidence="2" type="ORF">VIGAN_03274000</name>
</gene>